<evidence type="ECO:0000313" key="3">
    <source>
        <dbReference type="Proteomes" id="UP000242188"/>
    </source>
</evidence>
<protein>
    <submittedName>
        <fullName evidence="2">Uncharacterized protein</fullName>
    </submittedName>
</protein>
<dbReference type="AlphaFoldDB" id="A0A210PJ39"/>
<evidence type="ECO:0000256" key="1">
    <source>
        <dbReference type="SAM" id="MobiDB-lite"/>
    </source>
</evidence>
<comment type="caution">
    <text evidence="2">The sequence shown here is derived from an EMBL/GenBank/DDBJ whole genome shotgun (WGS) entry which is preliminary data.</text>
</comment>
<organism evidence="2 3">
    <name type="scientific">Mizuhopecten yessoensis</name>
    <name type="common">Japanese scallop</name>
    <name type="synonym">Patinopecten yessoensis</name>
    <dbReference type="NCBI Taxonomy" id="6573"/>
    <lineage>
        <taxon>Eukaryota</taxon>
        <taxon>Metazoa</taxon>
        <taxon>Spiralia</taxon>
        <taxon>Lophotrochozoa</taxon>
        <taxon>Mollusca</taxon>
        <taxon>Bivalvia</taxon>
        <taxon>Autobranchia</taxon>
        <taxon>Pteriomorphia</taxon>
        <taxon>Pectinida</taxon>
        <taxon>Pectinoidea</taxon>
        <taxon>Pectinidae</taxon>
        <taxon>Mizuhopecten</taxon>
    </lineage>
</organism>
<dbReference type="OrthoDB" id="10617260at2759"/>
<gene>
    <name evidence="2" type="ORF">KP79_PYT03192</name>
</gene>
<name>A0A210PJ39_MIZYE</name>
<dbReference type="Proteomes" id="UP000242188">
    <property type="component" value="Unassembled WGS sequence"/>
</dbReference>
<sequence>MSPDNYEMSTKDVLGGLIGGLEDNSFAEAMKNISNEIDEYLEKVPEEDKNETIEVGTIDGYDVKTKKTIITGSVGGKDAELHIEQTKVIGKCIVVICIQVFIVQIVLSPVSYGKSAPSNGTEEDEGPRNSSTNPGRKSTVGKALADLIKAIFRLIRVEIKSTEDLVPDFEADPNRDPMSLPFITIENVNGTMVATSRDVNIYHAIKEVRHLFPSLSFTKLVTLLKLLTRFLGKLL</sequence>
<feature type="region of interest" description="Disordered" evidence="1">
    <location>
        <begin position="114"/>
        <end position="138"/>
    </location>
</feature>
<accession>A0A210PJ39</accession>
<proteinExistence type="predicted"/>
<evidence type="ECO:0000313" key="2">
    <source>
        <dbReference type="EMBL" id="OWF36436.1"/>
    </source>
</evidence>
<reference evidence="2 3" key="1">
    <citation type="journal article" date="2017" name="Nat. Ecol. Evol.">
        <title>Scallop genome provides insights into evolution of bilaterian karyotype and development.</title>
        <authorList>
            <person name="Wang S."/>
            <person name="Zhang J."/>
            <person name="Jiao W."/>
            <person name="Li J."/>
            <person name="Xun X."/>
            <person name="Sun Y."/>
            <person name="Guo X."/>
            <person name="Huan P."/>
            <person name="Dong B."/>
            <person name="Zhang L."/>
            <person name="Hu X."/>
            <person name="Sun X."/>
            <person name="Wang J."/>
            <person name="Zhao C."/>
            <person name="Wang Y."/>
            <person name="Wang D."/>
            <person name="Huang X."/>
            <person name="Wang R."/>
            <person name="Lv J."/>
            <person name="Li Y."/>
            <person name="Zhang Z."/>
            <person name="Liu B."/>
            <person name="Lu W."/>
            <person name="Hui Y."/>
            <person name="Liang J."/>
            <person name="Zhou Z."/>
            <person name="Hou R."/>
            <person name="Li X."/>
            <person name="Liu Y."/>
            <person name="Li H."/>
            <person name="Ning X."/>
            <person name="Lin Y."/>
            <person name="Zhao L."/>
            <person name="Xing Q."/>
            <person name="Dou J."/>
            <person name="Li Y."/>
            <person name="Mao J."/>
            <person name="Guo H."/>
            <person name="Dou H."/>
            <person name="Li T."/>
            <person name="Mu C."/>
            <person name="Jiang W."/>
            <person name="Fu Q."/>
            <person name="Fu X."/>
            <person name="Miao Y."/>
            <person name="Liu J."/>
            <person name="Yu Q."/>
            <person name="Li R."/>
            <person name="Liao H."/>
            <person name="Li X."/>
            <person name="Kong Y."/>
            <person name="Jiang Z."/>
            <person name="Chourrout D."/>
            <person name="Li R."/>
            <person name="Bao Z."/>
        </authorList>
    </citation>
    <scope>NUCLEOTIDE SEQUENCE [LARGE SCALE GENOMIC DNA]</scope>
    <source>
        <strain evidence="2 3">PY_sf001</strain>
    </source>
</reference>
<dbReference type="EMBL" id="NEDP02076619">
    <property type="protein sequence ID" value="OWF36436.1"/>
    <property type="molecule type" value="Genomic_DNA"/>
</dbReference>
<keyword evidence="3" id="KW-1185">Reference proteome</keyword>